<dbReference type="AlphaFoldDB" id="A0A0X2NJN7"/>
<evidence type="ECO:0000256" key="1">
    <source>
        <dbReference type="ARBA" id="ARBA00004651"/>
    </source>
</evidence>
<gene>
    <name evidence="9" type="ORF">CVAR292_00265</name>
</gene>
<feature type="transmembrane region" description="Helical" evidence="8">
    <location>
        <begin position="54"/>
        <end position="74"/>
    </location>
</feature>
<evidence type="ECO:0000256" key="5">
    <source>
        <dbReference type="ARBA" id="ARBA00022692"/>
    </source>
</evidence>
<dbReference type="InterPro" id="IPR000522">
    <property type="entry name" value="ABC_transptr_permease_BtuC"/>
</dbReference>
<name>A0A0X2NJN7_9CORY</name>
<evidence type="ECO:0000256" key="8">
    <source>
        <dbReference type="SAM" id="Phobius"/>
    </source>
</evidence>
<evidence type="ECO:0000256" key="7">
    <source>
        <dbReference type="ARBA" id="ARBA00023136"/>
    </source>
</evidence>
<dbReference type="PANTHER" id="PTHR30472">
    <property type="entry name" value="FERRIC ENTEROBACTIN TRANSPORT SYSTEM PERMEASE PROTEIN"/>
    <property type="match status" value="1"/>
</dbReference>
<comment type="similarity">
    <text evidence="2">Belongs to the binding-protein-dependent transport system permease family. FecCD subfamily.</text>
</comment>
<dbReference type="GO" id="GO:0033214">
    <property type="term" value="P:siderophore-iron import into cell"/>
    <property type="evidence" value="ECO:0007669"/>
    <property type="project" value="TreeGrafter"/>
</dbReference>
<dbReference type="GO" id="GO:0022857">
    <property type="term" value="F:transmembrane transporter activity"/>
    <property type="evidence" value="ECO:0007669"/>
    <property type="project" value="InterPro"/>
</dbReference>
<comment type="subcellular location">
    <subcellularLocation>
        <location evidence="1">Cell membrane</location>
        <topology evidence="1">Multi-pass membrane protein</topology>
    </subcellularLocation>
</comment>
<dbReference type="InterPro" id="IPR037294">
    <property type="entry name" value="ABC_BtuC-like"/>
</dbReference>
<evidence type="ECO:0000313" key="10">
    <source>
        <dbReference type="Proteomes" id="UP000182498"/>
    </source>
</evidence>
<keyword evidence="3" id="KW-0813">Transport</keyword>
<keyword evidence="6 8" id="KW-1133">Transmembrane helix</keyword>
<organism evidence="9 10">
    <name type="scientific">Corynebacterium variabile</name>
    <dbReference type="NCBI Taxonomy" id="1727"/>
    <lineage>
        <taxon>Bacteria</taxon>
        <taxon>Bacillati</taxon>
        <taxon>Actinomycetota</taxon>
        <taxon>Actinomycetes</taxon>
        <taxon>Mycobacteriales</taxon>
        <taxon>Corynebacteriaceae</taxon>
        <taxon>Corynebacterium</taxon>
    </lineage>
</organism>
<dbReference type="Gene3D" id="1.10.3470.10">
    <property type="entry name" value="ABC transporter involved in vitamin B12 uptake, BtuC"/>
    <property type="match status" value="1"/>
</dbReference>
<dbReference type="Proteomes" id="UP000182498">
    <property type="component" value="Unassembled WGS sequence"/>
</dbReference>
<evidence type="ECO:0000256" key="6">
    <source>
        <dbReference type="ARBA" id="ARBA00022989"/>
    </source>
</evidence>
<feature type="transmembrane region" description="Helical" evidence="8">
    <location>
        <begin position="198"/>
        <end position="220"/>
    </location>
</feature>
<feature type="transmembrane region" description="Helical" evidence="8">
    <location>
        <begin position="360"/>
        <end position="377"/>
    </location>
</feature>
<dbReference type="GO" id="GO:0005886">
    <property type="term" value="C:plasma membrane"/>
    <property type="evidence" value="ECO:0007669"/>
    <property type="project" value="UniProtKB-SubCell"/>
</dbReference>
<keyword evidence="7 8" id="KW-0472">Membrane</keyword>
<dbReference type="SUPFAM" id="SSF81345">
    <property type="entry name" value="ABC transporter involved in vitamin B12 uptake, BtuC"/>
    <property type="match status" value="1"/>
</dbReference>
<keyword evidence="5 8" id="KW-0812">Transmembrane</keyword>
<feature type="transmembrane region" description="Helical" evidence="8">
    <location>
        <begin position="290"/>
        <end position="316"/>
    </location>
</feature>
<evidence type="ECO:0000256" key="4">
    <source>
        <dbReference type="ARBA" id="ARBA00022475"/>
    </source>
</evidence>
<keyword evidence="10" id="KW-1185">Reference proteome</keyword>
<keyword evidence="4" id="KW-1003">Cell membrane</keyword>
<feature type="transmembrane region" description="Helical" evidence="8">
    <location>
        <begin position="332"/>
        <end position="354"/>
    </location>
</feature>
<sequence>MSAPENSQESSQSDLRIERQRRRGVYRYVSGTKVAGRPAFRVGPVSTVWRPRHFFATIAMVVVLFVLAAVSLGLGDYPISPVRVAEILLTNGGSRIEHLVIFDWRMPRTLTAILVGSALGISGALTQSVTRNPLASPDILGITTGASAAAVTVIVLGGGSTGIVGWLSDVGIPVASLIGAFLTGAVIWLLAYRRGVDPFRLVLAGIVISALLAAFVNFLMTRANIDDAASAQMWLAGSLNSADWSRVRPVLLVVVLLTPLFVWISFQLFANVLGPDVAKGLGQNVTIVQALLLVLSVILAAMAVAAAGPIGFVAFVSPQIARLICGRDTPPIIASGLFGATLLLAADIITQSWLPVELPVGLLTSAVGGLFLIYLLVKTNRKVTTS</sequence>
<dbReference type="EMBL" id="FAUH01000001">
    <property type="protein sequence ID" value="CUU64960.1"/>
    <property type="molecule type" value="Genomic_DNA"/>
</dbReference>
<dbReference type="Pfam" id="PF01032">
    <property type="entry name" value="FecCD"/>
    <property type="match status" value="1"/>
</dbReference>
<evidence type="ECO:0000313" key="9">
    <source>
        <dbReference type="EMBL" id="CUU64960.1"/>
    </source>
</evidence>
<proteinExistence type="inferred from homology"/>
<dbReference type="PANTHER" id="PTHR30472:SF24">
    <property type="entry name" value="FERRIC ENTEROBACTIN TRANSPORT SYSTEM PERMEASE PROTEIN FEPG"/>
    <property type="match status" value="1"/>
</dbReference>
<feature type="transmembrane region" description="Helical" evidence="8">
    <location>
        <begin position="109"/>
        <end position="127"/>
    </location>
</feature>
<feature type="transmembrane region" description="Helical" evidence="8">
    <location>
        <begin position="250"/>
        <end position="270"/>
    </location>
</feature>
<feature type="transmembrane region" description="Helical" evidence="8">
    <location>
        <begin position="139"/>
        <end position="158"/>
    </location>
</feature>
<evidence type="ECO:0000256" key="2">
    <source>
        <dbReference type="ARBA" id="ARBA00007935"/>
    </source>
</evidence>
<protein>
    <submittedName>
        <fullName evidence="9">ABC-type enterobactin transport system, permease component</fullName>
    </submittedName>
</protein>
<dbReference type="CDD" id="cd06550">
    <property type="entry name" value="TM_ABC_iron-siderophores_like"/>
    <property type="match status" value="1"/>
</dbReference>
<accession>A0A0X2NJN7</accession>
<dbReference type="FunFam" id="1.10.3470.10:FF:000001">
    <property type="entry name" value="Vitamin B12 ABC transporter permease BtuC"/>
    <property type="match status" value="1"/>
</dbReference>
<feature type="transmembrane region" description="Helical" evidence="8">
    <location>
        <begin position="170"/>
        <end position="192"/>
    </location>
</feature>
<reference evidence="10" key="1">
    <citation type="submission" date="2015-11" db="EMBL/GenBank/DDBJ databases">
        <authorList>
            <person name="Dugat-Bony E."/>
        </authorList>
    </citation>
    <scope>NUCLEOTIDE SEQUENCE [LARGE SCALE GENOMIC DNA]</scope>
    <source>
        <strain evidence="10">Mu292</strain>
    </source>
</reference>
<evidence type="ECO:0000256" key="3">
    <source>
        <dbReference type="ARBA" id="ARBA00022448"/>
    </source>
</evidence>